<evidence type="ECO:0000259" key="1">
    <source>
        <dbReference type="Pfam" id="PF07728"/>
    </source>
</evidence>
<comment type="caution">
    <text evidence="2">The sequence shown here is derived from an EMBL/GenBank/DDBJ whole genome shotgun (WGS) entry which is preliminary data.</text>
</comment>
<name>A0A832A7B3_9BACT</name>
<dbReference type="GO" id="GO:0016887">
    <property type="term" value="F:ATP hydrolysis activity"/>
    <property type="evidence" value="ECO:0007669"/>
    <property type="project" value="InterPro"/>
</dbReference>
<organism evidence="2">
    <name type="scientific">Desulfacinum infernum</name>
    <dbReference type="NCBI Taxonomy" id="35837"/>
    <lineage>
        <taxon>Bacteria</taxon>
        <taxon>Pseudomonadati</taxon>
        <taxon>Thermodesulfobacteriota</taxon>
        <taxon>Syntrophobacteria</taxon>
        <taxon>Syntrophobacterales</taxon>
        <taxon>Syntrophobacteraceae</taxon>
        <taxon>Desulfacinum</taxon>
    </lineage>
</organism>
<dbReference type="InterPro" id="IPR027417">
    <property type="entry name" value="P-loop_NTPase"/>
</dbReference>
<dbReference type="InterPro" id="IPR011704">
    <property type="entry name" value="ATPase_dyneun-rel_AAA"/>
</dbReference>
<sequence length="461" mass="52371">MLFMDTTLRSFETLGRLRHHIDQTTADYIRSTPLATYDVQDQSLSFDIRDLLLMGALTQSDVLLTGKTGEGKTKLANGLMLALFGPEGFYSKTTLPNMQPSEFMDIDFPAIVEGRKTLKEALSGVAALERPGIVLNEVNRAPALIQSLMIAFLDRHLEVQGVSVAMGRPCAFGRYQFRILTINEGEHYQVHDMDPAIRDRMILEIPVDAFPRTKNDMLQLLQTDATDPARAYGPSDTIHGFDADHFEDVVDLLQTVRRVPVSPEALYFLAYLAGLSYCVRSPRGNKELVELSHDLCDGCHHAAAFHGICGNIFAPSARVLLRLMRVAKAFAFFRAWRTKQETELVVLNEDIIAAAPFVLYSKLALNPLWLRTAADRHNRFFGDKWTAVQSILRWIYEERFARLIDPAKDVGDILFRYGRGMPLRPEDYEKLYQYVMEKDPWAFDPALLRTLWRANRNHETA</sequence>
<dbReference type="EMBL" id="DSTK01000031">
    <property type="protein sequence ID" value="HFK97610.1"/>
    <property type="molecule type" value="Genomic_DNA"/>
</dbReference>
<evidence type="ECO:0000313" key="2">
    <source>
        <dbReference type="EMBL" id="HFK97610.1"/>
    </source>
</evidence>
<dbReference type="Gene3D" id="3.40.50.300">
    <property type="entry name" value="P-loop containing nucleotide triphosphate hydrolases"/>
    <property type="match status" value="1"/>
</dbReference>
<feature type="domain" description="ATPase dynein-related AAA" evidence="1">
    <location>
        <begin position="61"/>
        <end position="201"/>
    </location>
</feature>
<dbReference type="Pfam" id="PF07728">
    <property type="entry name" value="AAA_5"/>
    <property type="match status" value="1"/>
</dbReference>
<dbReference type="GO" id="GO:0005524">
    <property type="term" value="F:ATP binding"/>
    <property type="evidence" value="ECO:0007669"/>
    <property type="project" value="InterPro"/>
</dbReference>
<gene>
    <name evidence="2" type="ORF">ENS06_09875</name>
</gene>
<dbReference type="SUPFAM" id="SSF52540">
    <property type="entry name" value="P-loop containing nucleoside triphosphate hydrolases"/>
    <property type="match status" value="1"/>
</dbReference>
<reference evidence="2" key="1">
    <citation type="journal article" date="2020" name="mSystems">
        <title>Genome- and Community-Level Interaction Insights into Carbon Utilization and Element Cycling Functions of Hydrothermarchaeota in Hydrothermal Sediment.</title>
        <authorList>
            <person name="Zhou Z."/>
            <person name="Liu Y."/>
            <person name="Xu W."/>
            <person name="Pan J."/>
            <person name="Luo Z.H."/>
            <person name="Li M."/>
        </authorList>
    </citation>
    <scope>NUCLEOTIDE SEQUENCE [LARGE SCALE GENOMIC DNA]</scope>
    <source>
        <strain evidence="2">SpSt-456</strain>
    </source>
</reference>
<accession>A0A832A7B3</accession>
<protein>
    <recommendedName>
        <fullName evidence="1">ATPase dynein-related AAA domain-containing protein</fullName>
    </recommendedName>
</protein>
<dbReference type="AlphaFoldDB" id="A0A832A7B3"/>
<proteinExistence type="predicted"/>